<dbReference type="AlphaFoldDB" id="A0A2T5J9I8"/>
<accession>A0A2T5J9I8</accession>
<comment type="caution">
    <text evidence="6">The sequence shown here is derived from an EMBL/GenBank/DDBJ whole genome shotgun (WGS) entry which is preliminary data.</text>
</comment>
<keyword evidence="2" id="KW-0520">NAD</keyword>
<proteinExistence type="inferred from homology"/>
<evidence type="ECO:0000256" key="1">
    <source>
        <dbReference type="ARBA" id="ARBA00023002"/>
    </source>
</evidence>
<dbReference type="InterPro" id="IPR006139">
    <property type="entry name" value="D-isomer_2_OHA_DH_cat_dom"/>
</dbReference>
<name>A0A2T5J9I8_9SPHI</name>
<keyword evidence="7" id="KW-1185">Reference proteome</keyword>
<dbReference type="PANTHER" id="PTHR42938:SF9">
    <property type="entry name" value="FORMATE DEHYDROGENASE 1"/>
    <property type="match status" value="1"/>
</dbReference>
<dbReference type="Pfam" id="PF02826">
    <property type="entry name" value="2-Hacid_dh_C"/>
    <property type="match status" value="1"/>
</dbReference>
<comment type="similarity">
    <text evidence="3">Belongs to the D-isomer specific 2-hydroxyacid dehydrogenase family.</text>
</comment>
<evidence type="ECO:0000259" key="5">
    <source>
        <dbReference type="Pfam" id="PF02826"/>
    </source>
</evidence>
<dbReference type="PANTHER" id="PTHR42938">
    <property type="entry name" value="FORMATE DEHYDROGENASE 1"/>
    <property type="match status" value="1"/>
</dbReference>
<feature type="domain" description="D-isomer specific 2-hydroxyacid dehydrogenase catalytic" evidence="4">
    <location>
        <begin position="27"/>
        <end position="333"/>
    </location>
</feature>
<dbReference type="EMBL" id="QAOQ01000004">
    <property type="protein sequence ID" value="PTQ96741.1"/>
    <property type="molecule type" value="Genomic_DNA"/>
</dbReference>
<protein>
    <submittedName>
        <fullName evidence="6">D-3-phosphoglycerate dehydrogenase</fullName>
    </submittedName>
</protein>
<gene>
    <name evidence="6" type="ORF">C8P68_104229</name>
</gene>
<dbReference type="CDD" id="cd05303">
    <property type="entry name" value="PGDH_2"/>
    <property type="match status" value="1"/>
</dbReference>
<dbReference type="InterPro" id="IPR006140">
    <property type="entry name" value="D-isomer_DH_NAD-bd"/>
</dbReference>
<dbReference type="SUPFAM" id="SSF52283">
    <property type="entry name" value="Formate/glycerate dehydrogenase catalytic domain-like"/>
    <property type="match status" value="1"/>
</dbReference>
<dbReference type="InterPro" id="IPR036291">
    <property type="entry name" value="NAD(P)-bd_dom_sf"/>
</dbReference>
<keyword evidence="1 3" id="KW-0560">Oxidoreductase</keyword>
<dbReference type="PROSITE" id="PS00065">
    <property type="entry name" value="D_2_HYDROXYACID_DH_1"/>
    <property type="match status" value="1"/>
</dbReference>
<evidence type="ECO:0000313" key="7">
    <source>
        <dbReference type="Proteomes" id="UP000244168"/>
    </source>
</evidence>
<dbReference type="SUPFAM" id="SSF51735">
    <property type="entry name" value="NAD(P)-binding Rossmann-fold domains"/>
    <property type="match status" value="1"/>
</dbReference>
<evidence type="ECO:0000256" key="3">
    <source>
        <dbReference type="RuleBase" id="RU003719"/>
    </source>
</evidence>
<organism evidence="6 7">
    <name type="scientific">Mucilaginibacter yixingensis</name>
    <dbReference type="NCBI Taxonomy" id="1295612"/>
    <lineage>
        <taxon>Bacteria</taxon>
        <taxon>Pseudomonadati</taxon>
        <taxon>Bacteroidota</taxon>
        <taxon>Sphingobacteriia</taxon>
        <taxon>Sphingobacteriales</taxon>
        <taxon>Sphingobacteriaceae</taxon>
        <taxon>Mucilaginibacter</taxon>
    </lineage>
</organism>
<dbReference type="Proteomes" id="UP000244168">
    <property type="component" value="Unassembled WGS sequence"/>
</dbReference>
<dbReference type="GO" id="GO:0016616">
    <property type="term" value="F:oxidoreductase activity, acting on the CH-OH group of donors, NAD or NADP as acceptor"/>
    <property type="evidence" value="ECO:0007669"/>
    <property type="project" value="InterPro"/>
</dbReference>
<dbReference type="GO" id="GO:0051287">
    <property type="term" value="F:NAD binding"/>
    <property type="evidence" value="ECO:0007669"/>
    <property type="project" value="InterPro"/>
</dbReference>
<dbReference type="Pfam" id="PF00389">
    <property type="entry name" value="2-Hacid_dh"/>
    <property type="match status" value="1"/>
</dbReference>
<evidence type="ECO:0000259" key="4">
    <source>
        <dbReference type="Pfam" id="PF00389"/>
    </source>
</evidence>
<evidence type="ECO:0000256" key="2">
    <source>
        <dbReference type="ARBA" id="ARBA00023027"/>
    </source>
</evidence>
<dbReference type="InterPro" id="IPR029752">
    <property type="entry name" value="D-isomer_DH_CS1"/>
</dbReference>
<reference evidence="6 7" key="1">
    <citation type="submission" date="2018-04" db="EMBL/GenBank/DDBJ databases">
        <title>Genomic Encyclopedia of Archaeal and Bacterial Type Strains, Phase II (KMG-II): from individual species to whole genera.</title>
        <authorList>
            <person name="Goeker M."/>
        </authorList>
    </citation>
    <scope>NUCLEOTIDE SEQUENCE [LARGE SCALE GENOMIC DNA]</scope>
    <source>
        <strain evidence="6 7">DSM 26809</strain>
    </source>
</reference>
<evidence type="ECO:0000313" key="6">
    <source>
        <dbReference type="EMBL" id="PTQ96741.1"/>
    </source>
</evidence>
<sequence length="336" mass="36386">MTIDWIITNGKQQMTTQKLKMKILANDGIDPVGQQMLEAAGFTVDTKNIPQDELPARLNEYDVITVRSATKVRQALIDACPNLKVIGRGGVGMDNIDVEYAREKGLAVYNTPASSSLSVAELVFAHLFTGIRFLYDSNRRMPVEGTTKFNDLKKAYAKGIELRGRTIGILGFGRIGREVAKIAIGLGMDVLAYDLFPFNPEVEIVLGGGGTKVNVNVQTATLEEIIAKADFITLHTPFIEKPILGAEEFEKVKKGVAIVNCSRGGLIDEQALINALDSGKVAFAGLDVFDNEPTPLEALLKHPKVSLTPHIGAATGEAQERIGTELAGLIISHFKQ</sequence>
<feature type="domain" description="D-isomer specific 2-hydroxyacid dehydrogenase NAD-binding" evidence="5">
    <location>
        <begin position="128"/>
        <end position="312"/>
    </location>
</feature>
<dbReference type="Gene3D" id="3.40.50.720">
    <property type="entry name" value="NAD(P)-binding Rossmann-like Domain"/>
    <property type="match status" value="2"/>
</dbReference>